<gene>
    <name evidence="1" type="ORF">METZ01_LOCUS23269</name>
</gene>
<reference evidence="1" key="1">
    <citation type="submission" date="2018-05" db="EMBL/GenBank/DDBJ databases">
        <authorList>
            <person name="Lanie J.A."/>
            <person name="Ng W.-L."/>
            <person name="Kazmierczak K.M."/>
            <person name="Andrzejewski T.M."/>
            <person name="Davidsen T.M."/>
            <person name="Wayne K.J."/>
            <person name="Tettelin H."/>
            <person name="Glass J.I."/>
            <person name="Rusch D."/>
            <person name="Podicherti R."/>
            <person name="Tsui H.-C.T."/>
            <person name="Winkler M.E."/>
        </authorList>
    </citation>
    <scope>NUCLEOTIDE SEQUENCE</scope>
</reference>
<dbReference type="AlphaFoldDB" id="A0A381PTS8"/>
<dbReference type="EMBL" id="UINC01001091">
    <property type="protein sequence ID" value="SUZ70415.1"/>
    <property type="molecule type" value="Genomic_DNA"/>
</dbReference>
<accession>A0A381PTS8</accession>
<organism evidence="1">
    <name type="scientific">marine metagenome</name>
    <dbReference type="NCBI Taxonomy" id="408172"/>
    <lineage>
        <taxon>unclassified sequences</taxon>
        <taxon>metagenomes</taxon>
        <taxon>ecological metagenomes</taxon>
    </lineage>
</organism>
<evidence type="ECO:0000313" key="1">
    <source>
        <dbReference type="EMBL" id="SUZ70415.1"/>
    </source>
</evidence>
<name>A0A381PTS8_9ZZZZ</name>
<protein>
    <submittedName>
        <fullName evidence="1">Uncharacterized protein</fullName>
    </submittedName>
</protein>
<proteinExistence type="predicted"/>
<sequence>MDLCLSSMESSYHSAAIGHRNEYRLHSGFTFSLDYSTGCILSCDPFFMARNR</sequence>